<evidence type="ECO:0000313" key="2">
    <source>
        <dbReference type="Proteomes" id="UP000279194"/>
    </source>
</evidence>
<name>A0A3L9DWD3_9STRE</name>
<comment type="caution">
    <text evidence="1">The sequence shown here is derived from an EMBL/GenBank/DDBJ whole genome shotgun (WGS) entry which is preliminary data.</text>
</comment>
<sequence>MARKEITEAEKLLKELQTIPKIITELKLDIERTESSLLSSPQWSDMRVSSGLRKSQEDKNISIIDTSDYNREQIDKLLKRKQEIIEVIDQLDAEYRLLIIRAYISAEYPSDCIGKYYTERKFYTVKRLAIKQLDAVLCSNLQ</sequence>
<dbReference type="OrthoDB" id="2224094at2"/>
<dbReference type="AlphaFoldDB" id="A0A3L9DWD3"/>
<proteinExistence type="predicted"/>
<dbReference type="RefSeq" id="WP_121835646.1">
    <property type="nucleotide sequence ID" value="NZ_CP163513.1"/>
</dbReference>
<protein>
    <submittedName>
        <fullName evidence="1">DUF1492 domain-containing protein</fullName>
    </submittedName>
</protein>
<accession>A0A3L9DWD3</accession>
<dbReference type="InterPro" id="IPR010861">
    <property type="entry name" value="DUF1492"/>
</dbReference>
<organism evidence="1 2">
    <name type="scientific">Streptococcus hillyeri</name>
    <dbReference type="NCBI Taxonomy" id="2282420"/>
    <lineage>
        <taxon>Bacteria</taxon>
        <taxon>Bacillati</taxon>
        <taxon>Bacillota</taxon>
        <taxon>Bacilli</taxon>
        <taxon>Lactobacillales</taxon>
        <taxon>Streptococcaceae</taxon>
        <taxon>Streptococcus</taxon>
    </lineage>
</organism>
<keyword evidence="2" id="KW-1185">Reference proteome</keyword>
<dbReference type="EMBL" id="RCVM01000010">
    <property type="protein sequence ID" value="RLY03090.1"/>
    <property type="molecule type" value="Genomic_DNA"/>
</dbReference>
<evidence type="ECO:0000313" key="1">
    <source>
        <dbReference type="EMBL" id="RLY03090.1"/>
    </source>
</evidence>
<reference evidence="1 2" key="1">
    <citation type="submission" date="2018-10" db="EMBL/GenBank/DDBJ databases">
        <title>Streptococcus hillyeri sp. nov., isolated from equine tracheal sample.</title>
        <authorList>
            <person name="Macfadyen A.C."/>
            <person name="Waller A."/>
            <person name="Paterson G.K."/>
        </authorList>
    </citation>
    <scope>NUCLEOTIDE SEQUENCE [LARGE SCALE GENOMIC DNA]</scope>
    <source>
        <strain evidence="1 2">28462</strain>
    </source>
</reference>
<dbReference type="Proteomes" id="UP000279194">
    <property type="component" value="Unassembled WGS sequence"/>
</dbReference>
<gene>
    <name evidence="1" type="ORF">EAF07_05995</name>
</gene>
<dbReference type="Pfam" id="PF07374">
    <property type="entry name" value="DUF1492"/>
    <property type="match status" value="1"/>
</dbReference>